<gene>
    <name evidence="2" type="ORF">CWI75_15910</name>
</gene>
<keyword evidence="3" id="KW-1185">Reference proteome</keyword>
<name>A0A2N5XYU5_9GAMM</name>
<dbReference type="InterPro" id="IPR012338">
    <property type="entry name" value="Beta-lactam/transpept-like"/>
</dbReference>
<dbReference type="PANTHER" id="PTHR43283:SF3">
    <property type="entry name" value="BETA-LACTAMASE FAMILY PROTEIN (AFU_ORTHOLOGUE AFUA_5G07500)"/>
    <property type="match status" value="1"/>
</dbReference>
<accession>A0A2N5XYU5</accession>
<evidence type="ECO:0000313" key="2">
    <source>
        <dbReference type="EMBL" id="PLW81318.1"/>
    </source>
</evidence>
<dbReference type="RefSeq" id="WP_101522519.1">
    <property type="nucleotide sequence ID" value="NZ_PKLZ01000014.1"/>
</dbReference>
<dbReference type="Pfam" id="PF00144">
    <property type="entry name" value="Beta-lactamase"/>
    <property type="match status" value="1"/>
</dbReference>
<evidence type="ECO:0000259" key="1">
    <source>
        <dbReference type="Pfam" id="PF00144"/>
    </source>
</evidence>
<sequence>MELVTPEALGLDSGQLARVGEHLRRNYIDADKIPGSVTLVARHGQACWLDVAGQRDLERGTAMAADTIFRIYSMSKPVTSVALMTLYERGLFSLEDPVHRFIPSWRNLGVRKAGAFPLFETVPCARPMTIRDLLRHTSGLTYDFLRETNIDYAYRKLQVANPQPGYTLRHMIDQLAELPLEFSPGECWNYSVATDVLGYLIEVISGQSLPDYLRETIFEPLGMVDTAFNIVPDKVDRLASCYERNAAKQLICNDDGQSSMFRDREFYSGGGGLLSTVGDYYRFCQMLLQGGTLDGQRVIGSRTLEYMTQNHLPGNVDLAAIAMGSFSETDYEGVGFGLGFANKVDPVANGNMASHGTFFWGGLASTLFWVDPAEELVVIFMTQLMPSSTFNFRGQLESMIYAALD</sequence>
<dbReference type="InterPro" id="IPR001466">
    <property type="entry name" value="Beta-lactam-related"/>
</dbReference>
<dbReference type="EMBL" id="PKLZ01000014">
    <property type="protein sequence ID" value="PLW81318.1"/>
    <property type="molecule type" value="Genomic_DNA"/>
</dbReference>
<keyword evidence="2" id="KW-0378">Hydrolase</keyword>
<reference evidence="3" key="1">
    <citation type="submission" date="2017-11" db="EMBL/GenBank/DDBJ databases">
        <title>The draft genome sequence of Chromatocurvus sp. F02.</title>
        <authorList>
            <person name="Du Z.-J."/>
            <person name="Chang Y.-Q."/>
        </authorList>
    </citation>
    <scope>NUCLEOTIDE SEQUENCE [LARGE SCALE GENOMIC DNA]</scope>
    <source>
        <strain evidence="3">F02</strain>
    </source>
</reference>
<feature type="domain" description="Beta-lactamase-related" evidence="1">
    <location>
        <begin position="27"/>
        <end position="387"/>
    </location>
</feature>
<evidence type="ECO:0000313" key="3">
    <source>
        <dbReference type="Proteomes" id="UP000234845"/>
    </source>
</evidence>
<dbReference type="GO" id="GO:0016787">
    <property type="term" value="F:hydrolase activity"/>
    <property type="evidence" value="ECO:0007669"/>
    <property type="project" value="UniProtKB-KW"/>
</dbReference>
<dbReference type="AlphaFoldDB" id="A0A2N5XYU5"/>
<dbReference type="Proteomes" id="UP000234845">
    <property type="component" value="Unassembled WGS sequence"/>
</dbReference>
<dbReference type="SUPFAM" id="SSF56601">
    <property type="entry name" value="beta-lactamase/transpeptidase-like"/>
    <property type="match status" value="1"/>
</dbReference>
<comment type="caution">
    <text evidence="2">The sequence shown here is derived from an EMBL/GenBank/DDBJ whole genome shotgun (WGS) entry which is preliminary data.</text>
</comment>
<protein>
    <submittedName>
        <fullName evidence="2">Serine hydrolase</fullName>
    </submittedName>
</protein>
<organism evidence="2 3">
    <name type="scientific">Kineobactrum sediminis</name>
    <dbReference type="NCBI Taxonomy" id="1905677"/>
    <lineage>
        <taxon>Bacteria</taxon>
        <taxon>Pseudomonadati</taxon>
        <taxon>Pseudomonadota</taxon>
        <taxon>Gammaproteobacteria</taxon>
        <taxon>Cellvibrionales</taxon>
        <taxon>Halieaceae</taxon>
        <taxon>Kineobactrum</taxon>
    </lineage>
</organism>
<dbReference type="OrthoDB" id="119951at2"/>
<dbReference type="PANTHER" id="PTHR43283">
    <property type="entry name" value="BETA-LACTAMASE-RELATED"/>
    <property type="match status" value="1"/>
</dbReference>
<dbReference type="Gene3D" id="3.40.710.10">
    <property type="entry name" value="DD-peptidase/beta-lactamase superfamily"/>
    <property type="match status" value="1"/>
</dbReference>
<proteinExistence type="predicted"/>
<dbReference type="InterPro" id="IPR050789">
    <property type="entry name" value="Diverse_Enzym_Activities"/>
</dbReference>